<protein>
    <submittedName>
        <fullName evidence="2">Uncharacterized protein</fullName>
    </submittedName>
</protein>
<feature type="region of interest" description="Disordered" evidence="1">
    <location>
        <begin position="63"/>
        <end position="88"/>
    </location>
</feature>
<sequence>MLRCNPQLLGRLRQENRLNLGGRGCSELRSHHLHSLGHRDETQSQRKKKKIYNILLYKTHTRARLTSVAKKKKTKQQQTKNHGHYKMP</sequence>
<proteinExistence type="predicted"/>
<dbReference type="Proteomes" id="UP000018467">
    <property type="component" value="Unassembled WGS sequence"/>
</dbReference>
<reference evidence="3" key="1">
    <citation type="submission" date="2013-03" db="EMBL/GenBank/DDBJ databases">
        <authorList>
            <person name="Jeffery W."/>
            <person name="Warren W."/>
            <person name="Wilson R.K."/>
        </authorList>
    </citation>
    <scope>NUCLEOTIDE SEQUENCE</scope>
    <source>
        <strain evidence="3">female</strain>
    </source>
</reference>
<organism evidence="2 3">
    <name type="scientific">Astyanax mexicanus</name>
    <name type="common">Blind cave fish</name>
    <name type="synonym">Astyanax fasciatus mexicanus</name>
    <dbReference type="NCBI Taxonomy" id="7994"/>
    <lineage>
        <taxon>Eukaryota</taxon>
        <taxon>Metazoa</taxon>
        <taxon>Chordata</taxon>
        <taxon>Craniata</taxon>
        <taxon>Vertebrata</taxon>
        <taxon>Euteleostomi</taxon>
        <taxon>Actinopterygii</taxon>
        <taxon>Neopterygii</taxon>
        <taxon>Teleostei</taxon>
        <taxon>Ostariophysi</taxon>
        <taxon>Characiformes</taxon>
        <taxon>Characoidei</taxon>
        <taxon>Acestrorhamphidae</taxon>
        <taxon>Acestrorhamphinae</taxon>
        <taxon>Astyanax</taxon>
    </lineage>
</organism>
<dbReference type="AlphaFoldDB" id="A0A3B1K8I2"/>
<evidence type="ECO:0000256" key="1">
    <source>
        <dbReference type="SAM" id="MobiDB-lite"/>
    </source>
</evidence>
<evidence type="ECO:0000313" key="3">
    <source>
        <dbReference type="Proteomes" id="UP000018467"/>
    </source>
</evidence>
<keyword evidence="3" id="KW-1185">Reference proteome</keyword>
<accession>A0A3B1K8I2</accession>
<evidence type="ECO:0000313" key="2">
    <source>
        <dbReference type="Ensembl" id="ENSAMXP00000050390.1"/>
    </source>
</evidence>
<reference evidence="2" key="4">
    <citation type="submission" date="2025-09" db="UniProtKB">
        <authorList>
            <consortium name="Ensembl"/>
        </authorList>
    </citation>
    <scope>IDENTIFICATION</scope>
</reference>
<name>A0A3B1K8I2_ASTMX</name>
<dbReference type="Bgee" id="ENSAMXG00000031951">
    <property type="expression patterns" value="Expressed in mesonephros and 10 other cell types or tissues"/>
</dbReference>
<reference evidence="2" key="3">
    <citation type="submission" date="2025-08" db="UniProtKB">
        <authorList>
            <consortium name="Ensembl"/>
        </authorList>
    </citation>
    <scope>IDENTIFICATION</scope>
</reference>
<dbReference type="InParanoid" id="A0A3B1K8I2"/>
<dbReference type="Ensembl" id="ENSAMXT00000037643.1">
    <property type="protein sequence ID" value="ENSAMXP00000050390.1"/>
    <property type="gene ID" value="ENSAMXG00000031951.1"/>
</dbReference>
<reference evidence="3" key="2">
    <citation type="journal article" date="2014" name="Nat. Commun.">
        <title>The cavefish genome reveals candidate genes for eye loss.</title>
        <authorList>
            <person name="McGaugh S.E."/>
            <person name="Gross J.B."/>
            <person name="Aken B."/>
            <person name="Blin M."/>
            <person name="Borowsky R."/>
            <person name="Chalopin D."/>
            <person name="Hinaux H."/>
            <person name="Jeffery W.R."/>
            <person name="Keene A."/>
            <person name="Ma L."/>
            <person name="Minx P."/>
            <person name="Murphy D."/>
            <person name="O'Quin K.E."/>
            <person name="Retaux S."/>
            <person name="Rohner N."/>
            <person name="Searle S.M."/>
            <person name="Stahl B.A."/>
            <person name="Tabin C."/>
            <person name="Volff J.N."/>
            <person name="Yoshizawa M."/>
            <person name="Warren W.C."/>
        </authorList>
    </citation>
    <scope>NUCLEOTIDE SEQUENCE [LARGE SCALE GENOMIC DNA]</scope>
    <source>
        <strain evidence="3">female</strain>
    </source>
</reference>